<evidence type="ECO:0000256" key="2">
    <source>
        <dbReference type="ARBA" id="ARBA00022448"/>
    </source>
</evidence>
<evidence type="ECO:0000256" key="1">
    <source>
        <dbReference type="ARBA" id="ARBA00005417"/>
    </source>
</evidence>
<evidence type="ECO:0000313" key="10">
    <source>
        <dbReference type="Proteomes" id="UP001596103"/>
    </source>
</evidence>
<name>A0ABW0JB10_9BURK</name>
<dbReference type="SUPFAM" id="SSF52540">
    <property type="entry name" value="P-loop containing nucleoside triphosphate hydrolases"/>
    <property type="match status" value="1"/>
</dbReference>
<accession>A0ABW0JB10</accession>
<dbReference type="RefSeq" id="WP_377712327.1">
    <property type="nucleotide sequence ID" value="NZ_JBHSMP010000017.1"/>
</dbReference>
<evidence type="ECO:0000313" key="9">
    <source>
        <dbReference type="EMBL" id="MFC5430131.1"/>
    </source>
</evidence>
<evidence type="ECO:0000259" key="8">
    <source>
        <dbReference type="PROSITE" id="PS50893"/>
    </source>
</evidence>
<dbReference type="InterPro" id="IPR017871">
    <property type="entry name" value="ABC_transporter-like_CS"/>
</dbReference>
<keyword evidence="2" id="KW-0813">Transport</keyword>
<keyword evidence="3" id="KW-0536">Nodulation</keyword>
<dbReference type="InterPro" id="IPR027417">
    <property type="entry name" value="P-loop_NTPase"/>
</dbReference>
<keyword evidence="7 9" id="KW-0067">ATP-binding</keyword>
<organism evidence="9 10">
    <name type="scientific">Paraburkholderia denitrificans</name>
    <dbReference type="NCBI Taxonomy" id="694025"/>
    <lineage>
        <taxon>Bacteria</taxon>
        <taxon>Pseudomonadati</taxon>
        <taxon>Pseudomonadota</taxon>
        <taxon>Betaproteobacteria</taxon>
        <taxon>Burkholderiales</taxon>
        <taxon>Burkholderiaceae</taxon>
        <taxon>Paraburkholderia</taxon>
    </lineage>
</organism>
<dbReference type="EMBL" id="JBHSMP010000017">
    <property type="protein sequence ID" value="MFC5430131.1"/>
    <property type="molecule type" value="Genomic_DNA"/>
</dbReference>
<keyword evidence="5" id="KW-0472">Membrane</keyword>
<keyword evidence="6" id="KW-0547">Nucleotide-binding</keyword>
<dbReference type="Pfam" id="PF00005">
    <property type="entry name" value="ABC_tran"/>
    <property type="match status" value="1"/>
</dbReference>
<keyword evidence="10" id="KW-1185">Reference proteome</keyword>
<evidence type="ECO:0000256" key="6">
    <source>
        <dbReference type="ARBA" id="ARBA00022741"/>
    </source>
</evidence>
<protein>
    <submittedName>
        <fullName evidence="9">ATP-binding cassette domain-containing protein</fullName>
    </submittedName>
</protein>
<dbReference type="InterPro" id="IPR003439">
    <property type="entry name" value="ABC_transporter-like_ATP-bd"/>
</dbReference>
<reference evidence="10" key="1">
    <citation type="journal article" date="2019" name="Int. J. Syst. Evol. Microbiol.">
        <title>The Global Catalogue of Microorganisms (GCM) 10K type strain sequencing project: providing services to taxonomists for standard genome sequencing and annotation.</title>
        <authorList>
            <consortium name="The Broad Institute Genomics Platform"/>
            <consortium name="The Broad Institute Genome Sequencing Center for Infectious Disease"/>
            <person name="Wu L."/>
            <person name="Ma J."/>
        </authorList>
    </citation>
    <scope>NUCLEOTIDE SEQUENCE [LARGE SCALE GENOMIC DNA]</scope>
    <source>
        <strain evidence="10">CCUG 56042</strain>
    </source>
</reference>
<keyword evidence="4" id="KW-1003">Cell membrane</keyword>
<dbReference type="InterPro" id="IPR050763">
    <property type="entry name" value="ABC_transporter_ATP-binding"/>
</dbReference>
<comment type="caution">
    <text evidence="9">The sequence shown here is derived from an EMBL/GenBank/DDBJ whole genome shotgun (WGS) entry which is preliminary data.</text>
</comment>
<dbReference type="SMART" id="SM00382">
    <property type="entry name" value="AAA"/>
    <property type="match status" value="1"/>
</dbReference>
<keyword evidence="5" id="KW-0997">Cell inner membrane</keyword>
<proteinExistence type="inferred from homology"/>
<dbReference type="PANTHER" id="PTHR42711">
    <property type="entry name" value="ABC TRANSPORTER ATP-BINDING PROTEIN"/>
    <property type="match status" value="1"/>
</dbReference>
<dbReference type="InterPro" id="IPR003593">
    <property type="entry name" value="AAA+_ATPase"/>
</dbReference>
<evidence type="ECO:0000256" key="4">
    <source>
        <dbReference type="ARBA" id="ARBA00022475"/>
    </source>
</evidence>
<evidence type="ECO:0000256" key="3">
    <source>
        <dbReference type="ARBA" id="ARBA00022458"/>
    </source>
</evidence>
<dbReference type="PROSITE" id="PS00211">
    <property type="entry name" value="ABC_TRANSPORTER_1"/>
    <property type="match status" value="1"/>
</dbReference>
<dbReference type="Proteomes" id="UP001596103">
    <property type="component" value="Unassembled WGS sequence"/>
</dbReference>
<dbReference type="PROSITE" id="PS50893">
    <property type="entry name" value="ABC_TRANSPORTER_2"/>
    <property type="match status" value="1"/>
</dbReference>
<gene>
    <name evidence="9" type="ORF">ACFPTO_15160</name>
</gene>
<evidence type="ECO:0000256" key="5">
    <source>
        <dbReference type="ARBA" id="ARBA00022519"/>
    </source>
</evidence>
<feature type="domain" description="ABC transporter" evidence="8">
    <location>
        <begin position="7"/>
        <end position="236"/>
    </location>
</feature>
<comment type="similarity">
    <text evidence="1">Belongs to the ABC transporter superfamily.</text>
</comment>
<dbReference type="GO" id="GO:0005524">
    <property type="term" value="F:ATP binding"/>
    <property type="evidence" value="ECO:0007669"/>
    <property type="project" value="UniProtKB-KW"/>
</dbReference>
<dbReference type="PANTHER" id="PTHR42711:SF5">
    <property type="entry name" value="ABC TRANSPORTER ATP-BINDING PROTEIN NATA"/>
    <property type="match status" value="1"/>
</dbReference>
<evidence type="ECO:0000256" key="7">
    <source>
        <dbReference type="ARBA" id="ARBA00022840"/>
    </source>
</evidence>
<sequence length="328" mass="34924">MPEKSSIDLCNVSFKRGGRTILHDISLSIGRGELVAMVGLNGAGKTTLLSLLATLAVPESGHIFIDDVDVVAHPAEARTRIGVVFQTSALEPRLSARDNLWFIARCQGLKGRAVQQRVNELLTTFGLEAQAETPVQWLSGGQCRRLELARALIARPPVLLLDEATLGLDIAARRAFWAEIRALVDDGHTVLCSTHHTEEARDADRVVVLHQGHLLAGGPWPAMHAPVSGTIRLRVPDIAEAQRWLAAQGYPVEIGNDNSIIVSGTDPQAVLPALLQRIPCRVLGADIAAPDLMDVVGHWIAAQSGDAAHPATHLAAKVAAKVAGKAAA</sequence>
<dbReference type="Gene3D" id="3.40.50.300">
    <property type="entry name" value="P-loop containing nucleotide triphosphate hydrolases"/>
    <property type="match status" value="1"/>
</dbReference>